<dbReference type="RefSeq" id="XP_011209805.2">
    <property type="nucleotide sequence ID" value="XM_011211503.3"/>
</dbReference>
<dbReference type="OrthoDB" id="8067778at2759"/>
<dbReference type="EMBL" id="GAKP01022765">
    <property type="protein sequence ID" value="JAC36187.1"/>
    <property type="molecule type" value="Transcribed_RNA"/>
</dbReference>
<feature type="signal peptide" evidence="2">
    <location>
        <begin position="1"/>
        <end position="22"/>
    </location>
</feature>
<organism evidence="3">
    <name type="scientific">Bactrocera dorsalis</name>
    <name type="common">Oriental fruit fly</name>
    <name type="synonym">Dacus dorsalis</name>
    <dbReference type="NCBI Taxonomy" id="27457"/>
    <lineage>
        <taxon>Eukaryota</taxon>
        <taxon>Metazoa</taxon>
        <taxon>Ecdysozoa</taxon>
        <taxon>Arthropoda</taxon>
        <taxon>Hexapoda</taxon>
        <taxon>Insecta</taxon>
        <taxon>Pterygota</taxon>
        <taxon>Neoptera</taxon>
        <taxon>Endopterygota</taxon>
        <taxon>Diptera</taxon>
        <taxon>Brachycera</taxon>
        <taxon>Muscomorpha</taxon>
        <taxon>Tephritoidea</taxon>
        <taxon>Tephritidae</taxon>
        <taxon>Bactrocera</taxon>
        <taxon>Bactrocera</taxon>
    </lineage>
</organism>
<sequence>MQQVFLLKWLFCGFIITLRCLAFQASESLSQSGDTIENDPKETVDWTGLITDLRDSWQSPLYYLEKRGYLPPGNENLLEQKLNELRGIKINEHNFDEFGEKADENMEELPNDFSASSSVLSSAEPGSINSVEDANCNQAIITSGSQQQQPQDSTDILFKEFSVDMHPGADSNTEIDRDSEEDLGSLKNNIANACAKKPSTAATKSKSKSKLKCKSKTKPKSKPGFFQRLKESFSSIFKKPQAANSKDEQIKKPALSSDYANYFVKYLAHRDMNTDANNLSVNDLNSRYVGIKSSGNSERVGKGLHRREYNSKDLNSRVLNDKISTFGGLSDKEISLQTKNDISFEKFSDEAIGKKDSVLKEFPFQDFNFGDLNLKKLSTKDIRSNNKADDQFSDLENFKSQDEEVNKIVHSLAEQQSTAKDPLKNEKWETKDDSSLKELALPKDSENLLLENNKLIHEDYKDHNMKEIVPIIAGKSTEEVIGNGKKEMSSKNEVSNELTASSFSMRRPNFDAKDDTSKLLSLKDFDFSFPDLDLRSLASTSKDIISKDDSFDDFANLGMSSPKMKMLESNGEEIDTPTDIESSAFVANEDISKESDVNEYGVRKSDDTSLNIKSHNYRVEPGLAEAKQTKINGFVLGDLSAISDKNNLDLDRQFTRQVLEKVMRSTVQEHELNKQ</sequence>
<evidence type="ECO:0000256" key="1">
    <source>
        <dbReference type="SAM" id="MobiDB-lite"/>
    </source>
</evidence>
<dbReference type="GeneID" id="105230615"/>
<accession>A0A034V259</accession>
<evidence type="ECO:0000256" key="2">
    <source>
        <dbReference type="SAM" id="SignalP"/>
    </source>
</evidence>
<name>A0A034V259_BACDO</name>
<protein>
    <submittedName>
        <fullName evidence="3">Uncharacterized protein</fullName>
    </submittedName>
</protein>
<dbReference type="AlphaFoldDB" id="A0A034V259"/>
<evidence type="ECO:0000313" key="3">
    <source>
        <dbReference type="EMBL" id="JAC36187.1"/>
    </source>
</evidence>
<feature type="compositionally biased region" description="Basic residues" evidence="1">
    <location>
        <begin position="205"/>
        <end position="221"/>
    </location>
</feature>
<feature type="region of interest" description="Disordered" evidence="1">
    <location>
        <begin position="196"/>
        <end position="224"/>
    </location>
</feature>
<feature type="chain" id="PRO_5044537760" evidence="2">
    <location>
        <begin position="23"/>
        <end position="675"/>
    </location>
</feature>
<dbReference type="KEGG" id="bdr:105230615"/>
<reference evidence="3" key="1">
    <citation type="journal article" date="2014" name="BMC Genomics">
        <title>Characterizing the developmental transcriptome of the oriental fruit fly, Bactrocera dorsalis (Diptera: Tephritidae) through comparative genomic analysis with Drosophila melanogaster utilizing modENCODE datasets.</title>
        <authorList>
            <person name="Geib S.M."/>
            <person name="Calla B."/>
            <person name="Hall B."/>
            <person name="Hou S."/>
            <person name="Manoukis N.C."/>
        </authorList>
    </citation>
    <scope>NUCLEOTIDE SEQUENCE</scope>
    <source>
        <strain evidence="3">Punador</strain>
    </source>
</reference>
<keyword evidence="2" id="KW-0732">Signal</keyword>
<proteinExistence type="predicted"/>